<proteinExistence type="predicted"/>
<evidence type="ECO:0000259" key="3">
    <source>
        <dbReference type="Pfam" id="PF01551"/>
    </source>
</evidence>
<dbReference type="PANTHER" id="PTHR21666">
    <property type="entry name" value="PEPTIDASE-RELATED"/>
    <property type="match status" value="1"/>
</dbReference>
<evidence type="ECO:0000256" key="1">
    <source>
        <dbReference type="SAM" id="Coils"/>
    </source>
</evidence>
<feature type="signal peptide" evidence="2">
    <location>
        <begin position="1"/>
        <end position="23"/>
    </location>
</feature>
<dbReference type="InterPro" id="IPR016047">
    <property type="entry name" value="M23ase_b-sheet_dom"/>
</dbReference>
<evidence type="ECO:0000256" key="2">
    <source>
        <dbReference type="SAM" id="SignalP"/>
    </source>
</evidence>
<organism evidence="4 5">
    <name type="scientific">Candidatus Sedimenticola endophacoides</name>
    <dbReference type="NCBI Taxonomy" id="2548426"/>
    <lineage>
        <taxon>Bacteria</taxon>
        <taxon>Pseudomonadati</taxon>
        <taxon>Pseudomonadota</taxon>
        <taxon>Gammaproteobacteria</taxon>
        <taxon>Chromatiales</taxon>
        <taxon>Sedimenticolaceae</taxon>
        <taxon>Sedimenticola</taxon>
    </lineage>
</organism>
<dbReference type="CDD" id="cd12797">
    <property type="entry name" value="M23_peptidase"/>
    <property type="match status" value="1"/>
</dbReference>
<evidence type="ECO:0000313" key="5">
    <source>
        <dbReference type="Proteomes" id="UP000250928"/>
    </source>
</evidence>
<feature type="chain" id="PRO_5026877988" evidence="2">
    <location>
        <begin position="24"/>
        <end position="414"/>
    </location>
</feature>
<feature type="coiled-coil region" evidence="1">
    <location>
        <begin position="163"/>
        <end position="199"/>
    </location>
</feature>
<reference evidence="4 5" key="1">
    <citation type="submission" date="2018-01" db="EMBL/GenBank/DDBJ databases">
        <title>Novel co-symbiosis in the lucinid bivalve Phacoides pectinatus.</title>
        <authorList>
            <person name="Lim S.J."/>
            <person name="Davis B.G."/>
            <person name="Gill D.E."/>
            <person name="Engel A.S."/>
            <person name="Anderson L.C."/>
            <person name="Campbell B.J."/>
        </authorList>
    </citation>
    <scope>NUCLEOTIDE SEQUENCE [LARGE SCALE GENOMIC DNA]</scope>
    <source>
        <strain evidence="4">N3_P5</strain>
    </source>
</reference>
<feature type="coiled-coil region" evidence="1">
    <location>
        <begin position="23"/>
        <end position="78"/>
    </location>
</feature>
<gene>
    <name evidence="4" type="ORF">C3L24_10515</name>
</gene>
<accession>A0A6N4DRX3</accession>
<dbReference type="InterPro" id="IPR050570">
    <property type="entry name" value="Cell_wall_metabolism_enzyme"/>
</dbReference>
<comment type="caution">
    <text evidence="4">The sequence shown here is derived from an EMBL/GenBank/DDBJ whole genome shotgun (WGS) entry which is preliminary data.</text>
</comment>
<dbReference type="Gene3D" id="2.70.70.10">
    <property type="entry name" value="Glucose Permease (Domain IIA)"/>
    <property type="match status" value="1"/>
</dbReference>
<name>A0A6N4DRX3_9GAMM</name>
<dbReference type="SUPFAM" id="SSF51261">
    <property type="entry name" value="Duplicated hybrid motif"/>
    <property type="match status" value="1"/>
</dbReference>
<sequence length="414" mass="46518">MGQVGRLLVLSLALLAAAGAPRAEDAEQQIRSKEGELQQIRRQIEDLRSELGSERQQRELLLGELQQVEREIGDLARRLRVLGGSLERQQERLEGLHQVRSVQQEDLELERLALARQLRSAYAMGRQERIKILLNQQDPDVVSRLLVYYDYFNRERARRIANINQTLEAIRETEREIGAEELRLRELRARELAQQQELEASGARRREVVAVLNARIEEKGSELSGLQSDERLLRSLVKQLHEALASAPLDGAEVKPFKQQRGRLEWPAAGRLAARFGSAKGGGLKWDGVLIAAPEGREVKAVHHGRVAFADWLRGFGLMIIIDHGDGYLSLYGHNQSLFKETGEWVAPGEPIALVGNSGGQLNSGVYFGLRHKGRPVNPRTWCKKGRGNRVGSRPMVDKRVLALAAAPLREDRI</sequence>
<dbReference type="PANTHER" id="PTHR21666:SF270">
    <property type="entry name" value="MUREIN HYDROLASE ACTIVATOR ENVC"/>
    <property type="match status" value="1"/>
</dbReference>
<dbReference type="InterPro" id="IPR011055">
    <property type="entry name" value="Dup_hybrid_motif"/>
</dbReference>
<evidence type="ECO:0000313" key="4">
    <source>
        <dbReference type="EMBL" id="PUD99744.1"/>
    </source>
</evidence>
<dbReference type="AlphaFoldDB" id="A0A6N4DRX3"/>
<dbReference type="FunFam" id="2.70.70.10:FF:000003">
    <property type="entry name" value="Murein hydrolase activator EnvC"/>
    <property type="match status" value="1"/>
</dbReference>
<keyword evidence="2" id="KW-0732">Signal</keyword>
<dbReference type="GO" id="GO:0004222">
    <property type="term" value="F:metalloendopeptidase activity"/>
    <property type="evidence" value="ECO:0007669"/>
    <property type="project" value="TreeGrafter"/>
</dbReference>
<dbReference type="EMBL" id="PQCO01000250">
    <property type="protein sequence ID" value="PUD99744.1"/>
    <property type="molecule type" value="Genomic_DNA"/>
</dbReference>
<protein>
    <submittedName>
        <fullName evidence="4">Peptidase M23</fullName>
    </submittedName>
</protein>
<dbReference type="Pfam" id="PF01551">
    <property type="entry name" value="Peptidase_M23"/>
    <property type="match status" value="1"/>
</dbReference>
<keyword evidence="1" id="KW-0175">Coiled coil</keyword>
<feature type="domain" description="M23ase beta-sheet core" evidence="3">
    <location>
        <begin position="286"/>
        <end position="379"/>
    </location>
</feature>
<dbReference type="Gene3D" id="6.10.250.3150">
    <property type="match status" value="1"/>
</dbReference>
<dbReference type="Proteomes" id="UP000250928">
    <property type="component" value="Unassembled WGS sequence"/>
</dbReference>